<feature type="domain" description="HTH merR-type" evidence="5">
    <location>
        <begin position="1"/>
        <end position="69"/>
    </location>
</feature>
<dbReference type="Proteomes" id="UP000029999">
    <property type="component" value="Unassembled WGS sequence"/>
</dbReference>
<comment type="caution">
    <text evidence="6">The sequence shown here is derived from an EMBL/GenBank/DDBJ whole genome shotgun (WGS) entry which is preliminary data.</text>
</comment>
<dbReference type="InterPro" id="IPR000551">
    <property type="entry name" value="MerR-type_HTH_dom"/>
</dbReference>
<protein>
    <submittedName>
        <fullName evidence="6">Transcriptional regulator, MerR family</fullName>
    </submittedName>
</protein>
<dbReference type="PRINTS" id="PR00040">
    <property type="entry name" value="HTHMERR"/>
</dbReference>
<accession>A0A0A0BIL7</accession>
<gene>
    <name evidence="6" type="ORF">LP43_0121</name>
</gene>
<feature type="coiled-coil region" evidence="4">
    <location>
        <begin position="81"/>
        <end position="108"/>
    </location>
</feature>
<proteinExistence type="predicted"/>
<evidence type="ECO:0000256" key="2">
    <source>
        <dbReference type="ARBA" id="ARBA00023125"/>
    </source>
</evidence>
<dbReference type="CDD" id="cd04787">
    <property type="entry name" value="HTH_HMRTR_unk"/>
    <property type="match status" value="1"/>
</dbReference>
<dbReference type="InterPro" id="IPR009061">
    <property type="entry name" value="DNA-bd_dom_put_sf"/>
</dbReference>
<dbReference type="PANTHER" id="PTHR30204:SF94">
    <property type="entry name" value="HEAVY METAL-DEPENDENT TRANSCRIPTIONAL REGULATOR HI_0293-RELATED"/>
    <property type="match status" value="1"/>
</dbReference>
<dbReference type="Pfam" id="PF09278">
    <property type="entry name" value="MerR-DNA-bind"/>
    <property type="match status" value="1"/>
</dbReference>
<keyword evidence="2" id="KW-0238">DNA-binding</keyword>
<evidence type="ECO:0000313" key="6">
    <source>
        <dbReference type="EMBL" id="KGM07705.1"/>
    </source>
</evidence>
<dbReference type="SMART" id="SM00422">
    <property type="entry name" value="HTH_MERR"/>
    <property type="match status" value="1"/>
</dbReference>
<dbReference type="SUPFAM" id="SSF46955">
    <property type="entry name" value="Putative DNA-binding domain"/>
    <property type="match status" value="1"/>
</dbReference>
<sequence>MLVNKVAKLLNVGPDKVRFYTRAKLLHPEKNRFNGYREYSQKDVKRLKFVLTARQLGFSIDDIQQILADADKKRSPCPQVRHLLEKRLQETEERFQEMQQLRERMQKALAVWQRMPDMEPTGEMICHLIEEFTIPLILEEK</sequence>
<evidence type="ECO:0000313" key="7">
    <source>
        <dbReference type="Proteomes" id="UP000029999"/>
    </source>
</evidence>
<dbReference type="PANTHER" id="PTHR30204">
    <property type="entry name" value="REDOX-CYCLING DRUG-SENSING TRANSCRIPTIONAL ACTIVATOR SOXR"/>
    <property type="match status" value="1"/>
</dbReference>
<dbReference type="Pfam" id="PF00376">
    <property type="entry name" value="MerR"/>
    <property type="match status" value="1"/>
</dbReference>
<dbReference type="GO" id="GO:0003677">
    <property type="term" value="F:DNA binding"/>
    <property type="evidence" value="ECO:0007669"/>
    <property type="project" value="UniProtKB-KW"/>
</dbReference>
<evidence type="ECO:0000256" key="3">
    <source>
        <dbReference type="ARBA" id="ARBA00023163"/>
    </source>
</evidence>
<reference evidence="6 7" key="1">
    <citation type="submission" date="2014-09" db="EMBL/GenBank/DDBJ databases">
        <authorList>
            <person name="Grob C."/>
            <person name="Taubert M."/>
            <person name="Howat A.M."/>
            <person name="Burns O.J."/>
            <person name="Dixon J.L."/>
            <person name="Chen Y."/>
            <person name="Murrell J.C."/>
        </authorList>
    </citation>
    <scope>NUCLEOTIDE SEQUENCE [LARGE SCALE GENOMIC DNA]</scope>
    <source>
        <strain evidence="6">L4</strain>
    </source>
</reference>
<dbReference type="GO" id="GO:0003700">
    <property type="term" value="F:DNA-binding transcription factor activity"/>
    <property type="evidence" value="ECO:0007669"/>
    <property type="project" value="InterPro"/>
</dbReference>
<evidence type="ECO:0000256" key="1">
    <source>
        <dbReference type="ARBA" id="ARBA00023015"/>
    </source>
</evidence>
<organism evidence="6 7">
    <name type="scientific">Methylophaga thiooxydans</name>
    <dbReference type="NCBI Taxonomy" id="392484"/>
    <lineage>
        <taxon>Bacteria</taxon>
        <taxon>Pseudomonadati</taxon>
        <taxon>Pseudomonadota</taxon>
        <taxon>Gammaproteobacteria</taxon>
        <taxon>Thiotrichales</taxon>
        <taxon>Piscirickettsiaceae</taxon>
        <taxon>Methylophaga</taxon>
    </lineage>
</organism>
<dbReference type="InterPro" id="IPR015358">
    <property type="entry name" value="Tscrpt_reg_MerR_DNA-bd"/>
</dbReference>
<dbReference type="STRING" id="392484.LP43_0121"/>
<evidence type="ECO:0000256" key="4">
    <source>
        <dbReference type="SAM" id="Coils"/>
    </source>
</evidence>
<name>A0A0A0BIL7_9GAMM</name>
<dbReference type="PROSITE" id="PS50937">
    <property type="entry name" value="HTH_MERR_2"/>
    <property type="match status" value="1"/>
</dbReference>
<keyword evidence="3" id="KW-0804">Transcription</keyword>
<dbReference type="InterPro" id="IPR047057">
    <property type="entry name" value="MerR_fam"/>
</dbReference>
<dbReference type="EMBL" id="JRQD01000001">
    <property type="protein sequence ID" value="KGM07705.1"/>
    <property type="molecule type" value="Genomic_DNA"/>
</dbReference>
<dbReference type="RefSeq" id="WP_008290477.1">
    <property type="nucleotide sequence ID" value="NZ_JRQD01000001.1"/>
</dbReference>
<evidence type="ECO:0000259" key="5">
    <source>
        <dbReference type="PROSITE" id="PS50937"/>
    </source>
</evidence>
<keyword evidence="1" id="KW-0805">Transcription regulation</keyword>
<dbReference type="Gene3D" id="1.10.1660.10">
    <property type="match status" value="1"/>
</dbReference>
<keyword evidence="4" id="KW-0175">Coiled coil</keyword>
<dbReference type="AlphaFoldDB" id="A0A0A0BIL7"/>